<evidence type="ECO:0000313" key="2">
    <source>
        <dbReference type="EMBL" id="CCG84326.1"/>
    </source>
</evidence>
<feature type="region of interest" description="Disordered" evidence="1">
    <location>
        <begin position="132"/>
        <end position="170"/>
    </location>
</feature>
<evidence type="ECO:0000313" key="3">
    <source>
        <dbReference type="Proteomes" id="UP000013776"/>
    </source>
</evidence>
<dbReference type="CDD" id="cd20557">
    <property type="entry name" value="CYCLIN_ScPCL1-like"/>
    <property type="match status" value="1"/>
</dbReference>
<dbReference type="VEuPathDB" id="FungiDB:TAPDE_004757"/>
<dbReference type="PANTHER" id="PTHR15615:SF36">
    <property type="entry name" value="PHO85 CYCLIN-5"/>
    <property type="match status" value="1"/>
</dbReference>
<dbReference type="PANTHER" id="PTHR15615">
    <property type="match status" value="1"/>
</dbReference>
<dbReference type="GO" id="GO:0019901">
    <property type="term" value="F:protein kinase binding"/>
    <property type="evidence" value="ECO:0007669"/>
    <property type="project" value="InterPro"/>
</dbReference>
<keyword evidence="3" id="KW-1185">Reference proteome</keyword>
<feature type="compositionally biased region" description="Basic residues" evidence="1">
    <location>
        <begin position="612"/>
        <end position="622"/>
    </location>
</feature>
<dbReference type="EMBL" id="CAHR02000222">
    <property type="protein sequence ID" value="CCG84326.1"/>
    <property type="molecule type" value="Genomic_DNA"/>
</dbReference>
<reference evidence="2 3" key="1">
    <citation type="journal article" date="2013" name="MBio">
        <title>Genome sequencing of the plant pathogen Taphrina deformans, the causal agent of peach leaf curl.</title>
        <authorList>
            <person name="Cisse O.H."/>
            <person name="Almeida J.M.G.C.F."/>
            <person name="Fonseca A."/>
            <person name="Kumar A.A."/>
            <person name="Salojaervi J."/>
            <person name="Overmyer K."/>
            <person name="Hauser P.M."/>
            <person name="Pagni M."/>
        </authorList>
    </citation>
    <scope>NUCLEOTIDE SEQUENCE [LARGE SCALE GENOMIC DNA]</scope>
    <source>
        <strain evidence="3">PYCC 5710 / ATCC 11124 / CBS 356.35 / IMI 108563 / JCM 9778 / NBRC 8474</strain>
    </source>
</reference>
<dbReference type="InterPro" id="IPR013922">
    <property type="entry name" value="Cyclin_PHO80-like"/>
</dbReference>
<feature type="compositionally biased region" description="Low complexity" evidence="1">
    <location>
        <begin position="149"/>
        <end position="170"/>
    </location>
</feature>
<dbReference type="Proteomes" id="UP000013776">
    <property type="component" value="Unassembled WGS sequence"/>
</dbReference>
<proteinExistence type="predicted"/>
<protein>
    <recommendedName>
        <fullName evidence="4">Cyclin N-terminal domain-containing protein</fullName>
    </recommendedName>
</protein>
<dbReference type="AlphaFoldDB" id="R4XEW5"/>
<dbReference type="GO" id="GO:0000307">
    <property type="term" value="C:cyclin-dependent protein kinase holoenzyme complex"/>
    <property type="evidence" value="ECO:0007669"/>
    <property type="project" value="TreeGrafter"/>
</dbReference>
<gene>
    <name evidence="2" type="ORF">TAPDE_004757</name>
</gene>
<feature type="compositionally biased region" description="Basic and acidic residues" evidence="1">
    <location>
        <begin position="582"/>
        <end position="598"/>
    </location>
</feature>
<dbReference type="Pfam" id="PF08613">
    <property type="entry name" value="Cyclin"/>
    <property type="match status" value="1"/>
</dbReference>
<dbReference type="GO" id="GO:0005634">
    <property type="term" value="C:nucleus"/>
    <property type="evidence" value="ECO:0007669"/>
    <property type="project" value="TreeGrafter"/>
</dbReference>
<comment type="caution">
    <text evidence="2">The sequence shown here is derived from an EMBL/GenBank/DDBJ whole genome shotgun (WGS) entry which is preliminary data.</text>
</comment>
<dbReference type="OrthoDB" id="286814at2759"/>
<dbReference type="STRING" id="1097556.R4XEW5"/>
<dbReference type="Gene3D" id="1.10.472.10">
    <property type="entry name" value="Cyclin-like"/>
    <property type="match status" value="1"/>
</dbReference>
<feature type="region of interest" description="Disordered" evidence="1">
    <location>
        <begin position="450"/>
        <end position="475"/>
    </location>
</feature>
<organism evidence="2 3">
    <name type="scientific">Taphrina deformans (strain PYCC 5710 / ATCC 11124 / CBS 356.35 / IMI 108563 / JCM 9778 / NBRC 8474)</name>
    <name type="common">Peach leaf curl fungus</name>
    <name type="synonym">Lalaria deformans</name>
    <dbReference type="NCBI Taxonomy" id="1097556"/>
    <lineage>
        <taxon>Eukaryota</taxon>
        <taxon>Fungi</taxon>
        <taxon>Dikarya</taxon>
        <taxon>Ascomycota</taxon>
        <taxon>Taphrinomycotina</taxon>
        <taxon>Taphrinomycetes</taxon>
        <taxon>Taphrinales</taxon>
        <taxon>Taphrinaceae</taxon>
        <taxon>Taphrina</taxon>
    </lineage>
</organism>
<evidence type="ECO:0000256" key="1">
    <source>
        <dbReference type="SAM" id="MobiDB-lite"/>
    </source>
</evidence>
<dbReference type="GO" id="GO:0016538">
    <property type="term" value="F:cyclin-dependent protein serine/threonine kinase regulator activity"/>
    <property type="evidence" value="ECO:0007669"/>
    <property type="project" value="TreeGrafter"/>
</dbReference>
<evidence type="ECO:0008006" key="4">
    <source>
        <dbReference type="Google" id="ProtNLM"/>
    </source>
</evidence>
<name>R4XEW5_TAPDE</name>
<dbReference type="eggNOG" id="KOG1674">
    <property type="taxonomic scope" value="Eukaryota"/>
</dbReference>
<accession>R4XEW5</accession>
<feature type="region of interest" description="Disordered" evidence="1">
    <location>
        <begin position="578"/>
        <end position="622"/>
    </location>
</feature>
<sequence length="622" mass="67136">MQRRGLSADIVTNPRTSERNSNVVFCDSNSRSHNANHFKHSHHTNAQSLTISAKDLMLKGNGPAPSYGSESSFKASVHCSRASNPSGKAMFSTFNPTTSKLHDTHNIINGNEIQDATCESLVLCHQLNSSGGGKYPSPSESSDSDASHADSLLDGSNGSWSSQSSCSSSSIDAPKGIIVNKLLTPAAEGAAPSLPSLCKESVRQYSYVDSLVDVATIITATLWPSEGESGASHTQHGLSLIGHFITETSRKSKTSLSTMQLALLYCIRFKRDQNNLSRAILELEAQNGKTAEGFGPTVGSTCARRNFLSALILASKYLQDRNFSNKAWSKISSVSVSEINLREREFLEITRWNLDVKHDVFQNWSSTMEGFVCQVRDDTILGGLDSCQGKWTALVQRMMLSSDAQMNQMMGQFASTGIIDVNEQLETPLATPLVELQDFVLPTVVPADPAEDWSSGTSSAPSVSSSPGGIDSSEHLEDDCRCPFFEEFIKSTPYEHNLSASHLMEKAVYDGPEGQYATPESLRTVSPALTENDQFNSQGSTAGDVSCNEEDVTAGTADRGVPPTPKASLYGSFSVTGMGDLGMDRGQKRRLDTSEKEAGCNGTQDDGFGTASRRRKALKRNL</sequence>
<feature type="compositionally biased region" description="Low complexity" evidence="1">
    <location>
        <begin position="454"/>
        <end position="471"/>
    </location>
</feature>